<evidence type="ECO:0000256" key="10">
    <source>
        <dbReference type="HAMAP-Rule" id="MF_00230"/>
    </source>
</evidence>
<dbReference type="RefSeq" id="WP_368804541.1">
    <property type="nucleotide sequence ID" value="NZ_JAZHFV010000006.1"/>
</dbReference>
<evidence type="ECO:0000313" key="12">
    <source>
        <dbReference type="EMBL" id="MEX4009663.1"/>
    </source>
</evidence>
<evidence type="ECO:0000256" key="9">
    <source>
        <dbReference type="ARBA" id="ARBA00047340"/>
    </source>
</evidence>
<evidence type="ECO:0000256" key="4">
    <source>
        <dbReference type="ARBA" id="ARBA00015486"/>
    </source>
</evidence>
<evidence type="ECO:0000256" key="11">
    <source>
        <dbReference type="SAM" id="MobiDB-lite"/>
    </source>
</evidence>
<keyword evidence="13" id="KW-1185">Reference proteome</keyword>
<dbReference type="InterPro" id="IPR036087">
    <property type="entry name" value="Nict_dMeBzImd_PRibTrfase_sf"/>
</dbReference>
<sequence>MTPLPESIDAIRSLSASLPGGDEEAAQAATERQGMLTKPPGSLGRLEELAIFMARWRAQAVPVLDPVSVLVFAGSHGMTARGVSAFPAEVTAQMVANFAAGGAAINQLAKQAGASLKVTPLEIDRPTADFTKAPAMSDNEFVAAVRAGMEAVPTDAGLICVGEMGIGNTTAAAALAAALFGGTGNDWVGRGTGVDDAGLARKAETVDAAIALHGKALADPLEALRRVGGRELAAIFGATLAARLNRIPVLLDGFVATAAAAPLARLSQDGLAHALAGHVSAEAQHKKLLAHLELAPLLDLGMRLGEASGACLAIHVLRGALACHAGMATFAEAGVSQG</sequence>
<dbReference type="Gene3D" id="3.40.50.10210">
    <property type="match status" value="1"/>
</dbReference>
<dbReference type="Pfam" id="PF02277">
    <property type="entry name" value="DBI_PRT"/>
    <property type="match status" value="1"/>
</dbReference>
<evidence type="ECO:0000256" key="2">
    <source>
        <dbReference type="ARBA" id="ARBA00007110"/>
    </source>
</evidence>
<dbReference type="PANTHER" id="PTHR43463">
    <property type="entry name" value="NICOTINATE-NUCLEOTIDE--DIMETHYLBENZIMIDAZOLE PHOSPHORIBOSYLTRANSFERASE"/>
    <property type="match status" value="1"/>
</dbReference>
<dbReference type="Proteomes" id="UP001559025">
    <property type="component" value="Unassembled WGS sequence"/>
</dbReference>
<keyword evidence="7 10" id="KW-0808">Transferase</keyword>
<reference evidence="12 13" key="1">
    <citation type="submission" date="2024-01" db="EMBL/GenBank/DDBJ databases">
        <title>New evidence supports the origin of RcGTA from prophage.</title>
        <authorList>
            <person name="Xu Y."/>
            <person name="Liu B."/>
            <person name="Chen F."/>
        </authorList>
    </citation>
    <scope>NUCLEOTIDE SEQUENCE [LARGE SCALE GENOMIC DNA]</scope>
    <source>
        <strain evidence="12 13">CBW1107-2</strain>
    </source>
</reference>
<evidence type="ECO:0000256" key="7">
    <source>
        <dbReference type="ARBA" id="ARBA00022679"/>
    </source>
</evidence>
<dbReference type="Gene3D" id="1.10.1610.10">
    <property type="match status" value="1"/>
</dbReference>
<evidence type="ECO:0000256" key="1">
    <source>
        <dbReference type="ARBA" id="ARBA00005049"/>
    </source>
</evidence>
<dbReference type="SUPFAM" id="SSF52733">
    <property type="entry name" value="Nicotinate mononucleotide:5,6-dimethylbenzimidazole phosphoribosyltransferase (CobT)"/>
    <property type="match status" value="1"/>
</dbReference>
<dbReference type="InterPro" id="IPR003200">
    <property type="entry name" value="Nict_dMeBzImd_PRibTrfase"/>
</dbReference>
<dbReference type="PANTHER" id="PTHR43463:SF1">
    <property type="entry name" value="NICOTINATE-NUCLEOTIDE--DIMETHYLBENZIMIDAZOLE PHOSPHORIBOSYLTRANSFERASE"/>
    <property type="match status" value="1"/>
</dbReference>
<dbReference type="EC" id="2.4.2.21" evidence="3 10"/>
<dbReference type="NCBIfam" id="NF000996">
    <property type="entry name" value="PRK00105.1"/>
    <property type="match status" value="1"/>
</dbReference>
<dbReference type="NCBIfam" id="TIGR03160">
    <property type="entry name" value="cobT_DBIPRT"/>
    <property type="match status" value="1"/>
</dbReference>
<evidence type="ECO:0000256" key="8">
    <source>
        <dbReference type="ARBA" id="ARBA00030686"/>
    </source>
</evidence>
<dbReference type="GO" id="GO:0008939">
    <property type="term" value="F:nicotinate-nucleotide-dimethylbenzimidazole phosphoribosyltransferase activity"/>
    <property type="evidence" value="ECO:0007669"/>
    <property type="project" value="UniProtKB-EC"/>
</dbReference>
<organism evidence="12 13">
    <name type="scientific">Neoaquamicrobium sediminum</name>
    <dbReference type="NCBI Taxonomy" id="1849104"/>
    <lineage>
        <taxon>Bacteria</taxon>
        <taxon>Pseudomonadati</taxon>
        <taxon>Pseudomonadota</taxon>
        <taxon>Alphaproteobacteria</taxon>
        <taxon>Hyphomicrobiales</taxon>
        <taxon>Phyllobacteriaceae</taxon>
        <taxon>Neoaquamicrobium</taxon>
    </lineage>
</organism>
<evidence type="ECO:0000313" key="13">
    <source>
        <dbReference type="Proteomes" id="UP001559025"/>
    </source>
</evidence>
<dbReference type="EMBL" id="JAZHFV010000006">
    <property type="protein sequence ID" value="MEX4009663.1"/>
    <property type="molecule type" value="Genomic_DNA"/>
</dbReference>
<keyword evidence="5 10" id="KW-0169">Cobalamin biosynthesis</keyword>
<comment type="similarity">
    <text evidence="2 10">Belongs to the CobT family.</text>
</comment>
<comment type="function">
    <text evidence="10">Catalyzes the synthesis of alpha-ribazole-5'-phosphate from nicotinate mononucleotide (NAMN) and 5,6-dimethylbenzimidazole (DMB).</text>
</comment>
<comment type="catalytic activity">
    <reaction evidence="9 10">
        <text>5,6-dimethylbenzimidazole + nicotinate beta-D-ribonucleotide = alpha-ribazole 5'-phosphate + nicotinate + H(+)</text>
        <dbReference type="Rhea" id="RHEA:11196"/>
        <dbReference type="ChEBI" id="CHEBI:15378"/>
        <dbReference type="ChEBI" id="CHEBI:15890"/>
        <dbReference type="ChEBI" id="CHEBI:32544"/>
        <dbReference type="ChEBI" id="CHEBI:57502"/>
        <dbReference type="ChEBI" id="CHEBI:57918"/>
        <dbReference type="EC" id="2.4.2.21"/>
    </reaction>
</comment>
<feature type="region of interest" description="Disordered" evidence="11">
    <location>
        <begin position="18"/>
        <end position="40"/>
    </location>
</feature>
<gene>
    <name evidence="10 12" type="primary">cobT</name>
    <name evidence="12" type="ORF">V1479_20310</name>
</gene>
<protein>
    <recommendedName>
        <fullName evidence="4 10">Nicotinate-nucleotide--dimethylbenzimidazole phosphoribosyltransferase</fullName>
        <shortName evidence="10">NN:DBI PRT</shortName>
        <ecNumber evidence="3 10">2.4.2.21</ecNumber>
    </recommendedName>
    <alternativeName>
        <fullName evidence="8 10">N(1)-alpha-phosphoribosyltransferase</fullName>
    </alternativeName>
</protein>
<dbReference type="InterPro" id="IPR023195">
    <property type="entry name" value="Nict_dMeBzImd_PRibTrfase_N"/>
</dbReference>
<evidence type="ECO:0000256" key="6">
    <source>
        <dbReference type="ARBA" id="ARBA00022676"/>
    </source>
</evidence>
<comment type="caution">
    <text evidence="12">The sequence shown here is derived from an EMBL/GenBank/DDBJ whole genome shotgun (WGS) entry which is preliminary data.</text>
</comment>
<feature type="active site" description="Proton acceptor" evidence="10">
    <location>
        <position position="306"/>
    </location>
</feature>
<evidence type="ECO:0000256" key="3">
    <source>
        <dbReference type="ARBA" id="ARBA00011991"/>
    </source>
</evidence>
<comment type="pathway">
    <text evidence="1 10">Nucleoside biosynthesis; alpha-ribazole biosynthesis; alpha-ribazole from 5,6-dimethylbenzimidazole: step 1/2.</text>
</comment>
<dbReference type="CDD" id="cd02439">
    <property type="entry name" value="DMB-PRT_CobT"/>
    <property type="match status" value="1"/>
</dbReference>
<dbReference type="HAMAP" id="MF_00230">
    <property type="entry name" value="CobT"/>
    <property type="match status" value="1"/>
</dbReference>
<proteinExistence type="inferred from homology"/>
<accession>A0ABV3WYA1</accession>
<keyword evidence="6 10" id="KW-0328">Glycosyltransferase</keyword>
<dbReference type="InterPro" id="IPR017846">
    <property type="entry name" value="Nict_dMeBzImd_PRibTrfase_bact"/>
</dbReference>
<name>A0ABV3WYA1_9HYPH</name>
<evidence type="ECO:0000256" key="5">
    <source>
        <dbReference type="ARBA" id="ARBA00022573"/>
    </source>
</evidence>